<reference evidence="4" key="1">
    <citation type="journal article" date="2019" name="Int. J. Syst. Evol. Microbiol.">
        <title>The Global Catalogue of Microorganisms (GCM) 10K type strain sequencing project: providing services to taxonomists for standard genome sequencing and annotation.</title>
        <authorList>
            <consortium name="The Broad Institute Genomics Platform"/>
            <consortium name="The Broad Institute Genome Sequencing Center for Infectious Disease"/>
            <person name="Wu L."/>
            <person name="Ma J."/>
        </authorList>
    </citation>
    <scope>NUCLEOTIDE SEQUENCE [LARGE SCALE GENOMIC DNA]</scope>
    <source>
        <strain evidence="4">CGMCC 4.7289</strain>
    </source>
</reference>
<feature type="chain" id="PRO_5046123967" evidence="2">
    <location>
        <begin position="23"/>
        <end position="345"/>
    </location>
</feature>
<proteinExistence type="predicted"/>
<organism evidence="3 4">
    <name type="scientific">Hamadaea flava</name>
    <dbReference type="NCBI Taxonomy" id="1742688"/>
    <lineage>
        <taxon>Bacteria</taxon>
        <taxon>Bacillati</taxon>
        <taxon>Actinomycetota</taxon>
        <taxon>Actinomycetes</taxon>
        <taxon>Micromonosporales</taxon>
        <taxon>Micromonosporaceae</taxon>
        <taxon>Hamadaea</taxon>
    </lineage>
</organism>
<gene>
    <name evidence="3" type="ORF">ACFOZ4_18280</name>
</gene>
<name>A0ABV8LQ13_9ACTN</name>
<dbReference type="Gene3D" id="2.120.10.30">
    <property type="entry name" value="TolB, C-terminal domain"/>
    <property type="match status" value="1"/>
</dbReference>
<sequence>MRVLVASAVALAAALAPTPAMAAPATVVVQGLNNPRGLAFGPDGALYVAEAGKGGAGPCFPGPEGGESCFGPTGALARIKNGTLSRVVTGLPSLAAPDGSSAIGPSDVSFLGIGLLTTGLGANPDLRAQLPAAGKQLGSLYTFVPGSTTPTLKRVADVSAYEKAHNPDGGETDSNPQSVVPGPGGLAVTDAGGNSLLGISATGAIKTLAVFPERDGFQAVPTGVAYHQGAYYVGQLTGFPFPNGAARVYRVVPGRQPQIVAQGLTDLIDVAVAPDGTIYALEIAHEGLLSPVPSGRLLKIRPGRSPVTIVGGLVLPGGLALHNGYAYISDCGVCAGGGQIVRVPL</sequence>
<protein>
    <submittedName>
        <fullName evidence="3">ScyD/ScyE family protein</fullName>
    </submittedName>
</protein>
<dbReference type="RefSeq" id="WP_253753028.1">
    <property type="nucleotide sequence ID" value="NZ_JAMZDZ010000001.1"/>
</dbReference>
<dbReference type="InterPro" id="IPR048031">
    <property type="entry name" value="ScyD/ScyE-like"/>
</dbReference>
<evidence type="ECO:0000313" key="4">
    <source>
        <dbReference type="Proteomes" id="UP001595816"/>
    </source>
</evidence>
<feature type="region of interest" description="Disordered" evidence="1">
    <location>
        <begin position="163"/>
        <end position="185"/>
    </location>
</feature>
<feature type="signal peptide" evidence="2">
    <location>
        <begin position="1"/>
        <end position="22"/>
    </location>
</feature>
<dbReference type="Proteomes" id="UP001595816">
    <property type="component" value="Unassembled WGS sequence"/>
</dbReference>
<evidence type="ECO:0000313" key="3">
    <source>
        <dbReference type="EMBL" id="MFC4132561.1"/>
    </source>
</evidence>
<dbReference type="SUPFAM" id="SSF63829">
    <property type="entry name" value="Calcium-dependent phosphotriesterase"/>
    <property type="match status" value="1"/>
</dbReference>
<dbReference type="EMBL" id="JBHSAY010000009">
    <property type="protein sequence ID" value="MFC4132561.1"/>
    <property type="molecule type" value="Genomic_DNA"/>
</dbReference>
<evidence type="ECO:0000256" key="2">
    <source>
        <dbReference type="SAM" id="SignalP"/>
    </source>
</evidence>
<keyword evidence="2" id="KW-0732">Signal</keyword>
<evidence type="ECO:0000256" key="1">
    <source>
        <dbReference type="SAM" id="MobiDB-lite"/>
    </source>
</evidence>
<dbReference type="NCBIfam" id="NF033206">
    <property type="entry name" value="ScyE_fam"/>
    <property type="match status" value="1"/>
</dbReference>
<comment type="caution">
    <text evidence="3">The sequence shown here is derived from an EMBL/GenBank/DDBJ whole genome shotgun (WGS) entry which is preliminary data.</text>
</comment>
<dbReference type="InterPro" id="IPR011042">
    <property type="entry name" value="6-blade_b-propeller_TolB-like"/>
</dbReference>
<accession>A0ABV8LQ13</accession>
<keyword evidence="4" id="KW-1185">Reference proteome</keyword>